<comment type="pathway">
    <text evidence="6">Purine metabolism.</text>
</comment>
<dbReference type="Pfam" id="PF01242">
    <property type="entry name" value="PTPS"/>
    <property type="match status" value="1"/>
</dbReference>
<keyword evidence="3" id="KW-0671">Queuosine biosynthesis</keyword>
<dbReference type="PANTHER" id="PTHR12589">
    <property type="entry name" value="PYRUVOYL TETRAHYDROBIOPTERIN SYNTHASE"/>
    <property type="match status" value="1"/>
</dbReference>
<dbReference type="SUPFAM" id="SSF55620">
    <property type="entry name" value="Tetrahydrobiopterin biosynthesis enzymes-like"/>
    <property type="match status" value="1"/>
</dbReference>
<dbReference type="EMBL" id="UINC01205747">
    <property type="protein sequence ID" value="SVE27063.1"/>
    <property type="molecule type" value="Genomic_DNA"/>
</dbReference>
<dbReference type="AlphaFoldDB" id="A0A383C4S0"/>
<keyword evidence="4" id="KW-0862">Zinc</keyword>
<name>A0A383C4S0_9ZZZZ</name>
<dbReference type="Gene3D" id="3.30.479.10">
    <property type="entry name" value="6-pyruvoyl tetrahydropterin synthase/QueD"/>
    <property type="match status" value="1"/>
</dbReference>
<evidence type="ECO:0000256" key="3">
    <source>
        <dbReference type="ARBA" id="ARBA00022785"/>
    </source>
</evidence>
<dbReference type="FunFam" id="3.30.479.10:FF:000001">
    <property type="entry name" value="6-carboxy-5,6,7,8-tetrahydropterin synthase"/>
    <property type="match status" value="1"/>
</dbReference>
<organism evidence="7">
    <name type="scientific">marine metagenome</name>
    <dbReference type="NCBI Taxonomy" id="408172"/>
    <lineage>
        <taxon>unclassified sequences</taxon>
        <taxon>metagenomes</taxon>
        <taxon>ecological metagenomes</taxon>
    </lineage>
</organism>
<dbReference type="NCBIfam" id="TIGR03367">
    <property type="entry name" value="queuosine_QueD"/>
    <property type="match status" value="1"/>
</dbReference>
<dbReference type="PIRSF" id="PIRSF006113">
    <property type="entry name" value="PTP_synth"/>
    <property type="match status" value="1"/>
</dbReference>
<evidence type="ECO:0000256" key="1">
    <source>
        <dbReference type="ARBA" id="ARBA00001947"/>
    </source>
</evidence>
<accession>A0A383C4S0</accession>
<feature type="non-terminal residue" evidence="7">
    <location>
        <position position="113"/>
    </location>
</feature>
<evidence type="ECO:0000256" key="6">
    <source>
        <dbReference type="ARBA" id="ARBA00025704"/>
    </source>
</evidence>
<comment type="cofactor">
    <cofactor evidence="1">
        <name>Zn(2+)</name>
        <dbReference type="ChEBI" id="CHEBI:29105"/>
    </cofactor>
</comment>
<dbReference type="GO" id="GO:0046872">
    <property type="term" value="F:metal ion binding"/>
    <property type="evidence" value="ECO:0007669"/>
    <property type="project" value="UniProtKB-KW"/>
</dbReference>
<proteinExistence type="predicted"/>
<reference evidence="7" key="1">
    <citation type="submission" date="2018-05" db="EMBL/GenBank/DDBJ databases">
        <authorList>
            <person name="Lanie J.A."/>
            <person name="Ng W.-L."/>
            <person name="Kazmierczak K.M."/>
            <person name="Andrzejewski T.M."/>
            <person name="Davidsen T.M."/>
            <person name="Wayne K.J."/>
            <person name="Tettelin H."/>
            <person name="Glass J.I."/>
            <person name="Rusch D."/>
            <person name="Podicherti R."/>
            <person name="Tsui H.-C.T."/>
            <person name="Winkler M.E."/>
        </authorList>
    </citation>
    <scope>NUCLEOTIDE SEQUENCE</scope>
</reference>
<protein>
    <recommendedName>
        <fullName evidence="8">6-carboxy-5,6,7,8-tetrahydropterin synthase</fullName>
    </recommendedName>
</protein>
<keyword evidence="5" id="KW-0456">Lyase</keyword>
<dbReference type="InterPro" id="IPR038418">
    <property type="entry name" value="6-PTP_synth/QueD_sf"/>
</dbReference>
<sequence>MEIYKKFSFDSAHYLPNLPEDHKCRRMHGHTFNVKVHITGTVDPEIGWIMDFSEIKTICDPVIKQLDHRVLNDIKGLNNPTSENLAKWIWEKVKPQLSGLKKIIVSETCSTGC</sequence>
<evidence type="ECO:0000313" key="7">
    <source>
        <dbReference type="EMBL" id="SVE27063.1"/>
    </source>
</evidence>
<evidence type="ECO:0000256" key="5">
    <source>
        <dbReference type="ARBA" id="ARBA00023239"/>
    </source>
</evidence>
<evidence type="ECO:0008006" key="8">
    <source>
        <dbReference type="Google" id="ProtNLM"/>
    </source>
</evidence>
<gene>
    <name evidence="7" type="ORF">METZ01_LOCUS479917</name>
</gene>
<evidence type="ECO:0000256" key="4">
    <source>
        <dbReference type="ARBA" id="ARBA00022833"/>
    </source>
</evidence>
<dbReference type="InterPro" id="IPR007115">
    <property type="entry name" value="6-PTP_synth/QueD"/>
</dbReference>
<dbReference type="PANTHER" id="PTHR12589:SF7">
    <property type="entry name" value="6-PYRUVOYL TETRAHYDROBIOPTERIN SYNTHASE"/>
    <property type="match status" value="1"/>
</dbReference>
<evidence type="ECO:0000256" key="2">
    <source>
        <dbReference type="ARBA" id="ARBA00022723"/>
    </source>
</evidence>
<dbReference type="GO" id="GO:0008616">
    <property type="term" value="P:tRNA queuosine(34) biosynthetic process"/>
    <property type="evidence" value="ECO:0007669"/>
    <property type="project" value="UniProtKB-KW"/>
</dbReference>
<keyword evidence="2" id="KW-0479">Metal-binding</keyword>
<dbReference type="GO" id="GO:0070497">
    <property type="term" value="F:6-carboxytetrahydropterin synthase activity"/>
    <property type="evidence" value="ECO:0007669"/>
    <property type="project" value="TreeGrafter"/>
</dbReference>